<protein>
    <submittedName>
        <fullName evidence="2">Uncharacterized protein</fullName>
    </submittedName>
</protein>
<feature type="compositionally biased region" description="Basic and acidic residues" evidence="1">
    <location>
        <begin position="39"/>
        <end position="48"/>
    </location>
</feature>
<feature type="region of interest" description="Disordered" evidence="1">
    <location>
        <begin position="1"/>
        <end position="48"/>
    </location>
</feature>
<organism evidence="2">
    <name type="scientific">Leptospirillum ferriphilum</name>
    <dbReference type="NCBI Taxonomy" id="178606"/>
    <lineage>
        <taxon>Bacteria</taxon>
        <taxon>Pseudomonadati</taxon>
        <taxon>Nitrospirota</taxon>
        <taxon>Nitrospiria</taxon>
        <taxon>Nitrospirales</taxon>
        <taxon>Nitrospiraceae</taxon>
        <taxon>Leptospirillum</taxon>
    </lineage>
</organism>
<gene>
    <name evidence="2" type="ORF">LFTS_00635</name>
</gene>
<name>A0A2I2MFE3_9BACT</name>
<feature type="compositionally biased region" description="Basic and acidic residues" evidence="1">
    <location>
        <begin position="1"/>
        <end position="16"/>
    </location>
</feature>
<evidence type="ECO:0000313" key="2">
    <source>
        <dbReference type="EMBL" id="SOU92013.1"/>
    </source>
</evidence>
<accession>A0A2I2MFE3</accession>
<proteinExistence type="predicted"/>
<dbReference type="AlphaFoldDB" id="A0A2I2MFE3"/>
<reference evidence="2" key="1">
    <citation type="submission" date="2017-12" db="EMBL/GenBank/DDBJ databases">
        <authorList>
            <consortium name="SysMetEx"/>
        </authorList>
    </citation>
    <scope>NUCLEOTIDE SEQUENCE</scope>
    <source>
        <strain evidence="2">Pb_238</strain>
    </source>
</reference>
<evidence type="ECO:0000256" key="1">
    <source>
        <dbReference type="SAM" id="MobiDB-lite"/>
    </source>
</evidence>
<sequence length="48" mass="5317">MDRKEAEKVSKGELAGRKLNTNGKPDRPLPKVWNGAGKVVRDNGKDKK</sequence>
<dbReference type="EMBL" id="LT966316">
    <property type="protein sequence ID" value="SOU92013.1"/>
    <property type="molecule type" value="Genomic_DNA"/>
</dbReference>